<evidence type="ECO:0000313" key="10">
    <source>
        <dbReference type="EMBL" id="KAK7208192.1"/>
    </source>
</evidence>
<sequence>MSSSSAHTGRDKEKDLNTHIESFLAQMKRRQIKGPHDVALATAQLLLRVVSAARWTHIDQLITQIKVVGKRLQSAQPRELTCGNIVRRVLALIREEAEDTDDSESGDGASNSLLITSMFSLLQTDFDKESSRESSPGEKKDLKPYIIEGIQELIDELRNSSESIAGKSVEMIHENETILTATPNSNTVLKFLLRAAQKRKFTVLIAEVFPNDIEMAHRFAMKLSEAGIEATVITDAMVYSIMGRVGKVILGTCAVLANGGLLATAGSEMICQCANAHRTPVVVCTGIYKLSPMYPFDTESLVEVGDTGKVLNFEEGNLVEKVDVVNPLFDYVPPELVDIYITNLGGFSPSFMYRLVLDNYRQEDVKL</sequence>
<comment type="caution">
    <text evidence="10">The sequence shown here is derived from an EMBL/GenBank/DDBJ whole genome shotgun (WGS) entry which is preliminary data.</text>
</comment>
<evidence type="ECO:0000256" key="9">
    <source>
        <dbReference type="RuleBase" id="RU003814"/>
    </source>
</evidence>
<comment type="subunit">
    <text evidence="8">Component of the translation initiation factor 2B (eIF2B) complex which is a heterodecamer of two sets of five different subunits: alpha, beta, gamma, delta and epsilon. Subunits alpha, beta and delta comprise a regulatory subcomplex and subunits epsilon and gamma comprise a catalytic subcomplex. Within the complex, the hexameric regulatory complex resides at the center, with the two heterodimeric catalytic subcomplexes bound on opposite sides.</text>
</comment>
<dbReference type="PANTHER" id="PTHR45859:SF1">
    <property type="entry name" value="TRANSLATION INITIATION FACTOR EIF-2B SUBUNIT BETA"/>
    <property type="match status" value="1"/>
</dbReference>
<dbReference type="RefSeq" id="XP_064771225.1">
    <property type="nucleotide sequence ID" value="XM_064911781.1"/>
</dbReference>
<dbReference type="Proteomes" id="UP001498771">
    <property type="component" value="Unassembled WGS sequence"/>
</dbReference>
<gene>
    <name evidence="10" type="ORF">BZA70DRAFT_273127</name>
</gene>
<dbReference type="Pfam" id="PF01008">
    <property type="entry name" value="IF-2B"/>
    <property type="match status" value="1"/>
</dbReference>
<dbReference type="InterPro" id="IPR037171">
    <property type="entry name" value="NagB/RpiA_transferase-like"/>
</dbReference>
<comment type="similarity">
    <text evidence="2 9">Belongs to the eIF-2B alpha/beta/delta subunits family.</text>
</comment>
<dbReference type="EMBL" id="JBBJBU010000001">
    <property type="protein sequence ID" value="KAK7208192.1"/>
    <property type="molecule type" value="Genomic_DNA"/>
</dbReference>
<accession>A0ABR1FEB3</accession>
<name>A0ABR1FEB3_9ASCO</name>
<dbReference type="Gene3D" id="3.40.50.10470">
    <property type="entry name" value="Translation initiation factor eif-2b, domain 2"/>
    <property type="match status" value="1"/>
</dbReference>
<keyword evidence="5" id="KW-0648">Protein biosynthesis</keyword>
<reference evidence="10 11" key="1">
    <citation type="submission" date="2024-03" db="EMBL/GenBank/DDBJ databases">
        <title>Genome-scale model development and genomic sequencing of the oleaginous clade Lipomyces.</title>
        <authorList>
            <consortium name="Lawrence Berkeley National Laboratory"/>
            <person name="Czajka J.J."/>
            <person name="Han Y."/>
            <person name="Kim J."/>
            <person name="Mondo S.J."/>
            <person name="Hofstad B.A."/>
            <person name="Robles A."/>
            <person name="Haridas S."/>
            <person name="Riley R."/>
            <person name="LaButti K."/>
            <person name="Pangilinan J."/>
            <person name="Andreopoulos W."/>
            <person name="Lipzen A."/>
            <person name="Yan J."/>
            <person name="Wang M."/>
            <person name="Ng V."/>
            <person name="Grigoriev I.V."/>
            <person name="Spatafora J.W."/>
            <person name="Magnuson J.K."/>
            <person name="Baker S.E."/>
            <person name="Pomraning K.R."/>
        </authorList>
    </citation>
    <scope>NUCLEOTIDE SEQUENCE [LARGE SCALE GENOMIC DNA]</scope>
    <source>
        <strain evidence="10 11">Phaff 52-87</strain>
    </source>
</reference>
<organism evidence="10 11">
    <name type="scientific">Myxozyma melibiosi</name>
    <dbReference type="NCBI Taxonomy" id="54550"/>
    <lineage>
        <taxon>Eukaryota</taxon>
        <taxon>Fungi</taxon>
        <taxon>Dikarya</taxon>
        <taxon>Ascomycota</taxon>
        <taxon>Saccharomycotina</taxon>
        <taxon>Lipomycetes</taxon>
        <taxon>Lipomycetales</taxon>
        <taxon>Lipomycetaceae</taxon>
        <taxon>Myxozyma</taxon>
    </lineage>
</organism>
<evidence type="ECO:0000313" key="11">
    <source>
        <dbReference type="Proteomes" id="UP001498771"/>
    </source>
</evidence>
<proteinExistence type="inferred from homology"/>
<evidence type="ECO:0000256" key="2">
    <source>
        <dbReference type="ARBA" id="ARBA00007251"/>
    </source>
</evidence>
<evidence type="ECO:0000256" key="8">
    <source>
        <dbReference type="ARBA" id="ARBA00046432"/>
    </source>
</evidence>
<dbReference type="InterPro" id="IPR000649">
    <property type="entry name" value="IF-2B-related"/>
</dbReference>
<evidence type="ECO:0000256" key="4">
    <source>
        <dbReference type="ARBA" id="ARBA00022540"/>
    </source>
</evidence>
<evidence type="ECO:0000256" key="1">
    <source>
        <dbReference type="ARBA" id="ARBA00004514"/>
    </source>
</evidence>
<dbReference type="PANTHER" id="PTHR45859">
    <property type="entry name" value="TRANSLATION INITIATION FACTOR EIF-2B SUBUNIT BETA"/>
    <property type="match status" value="1"/>
</dbReference>
<dbReference type="GeneID" id="90037293"/>
<keyword evidence="3" id="KW-0963">Cytoplasm</keyword>
<dbReference type="SUPFAM" id="SSF100950">
    <property type="entry name" value="NagB/RpiA/CoA transferase-like"/>
    <property type="match status" value="1"/>
</dbReference>
<dbReference type="InterPro" id="IPR051855">
    <property type="entry name" value="eIF2B_beta_subunit"/>
</dbReference>
<dbReference type="GO" id="GO:0003743">
    <property type="term" value="F:translation initiation factor activity"/>
    <property type="evidence" value="ECO:0007669"/>
    <property type="project" value="UniProtKB-KW"/>
</dbReference>
<evidence type="ECO:0000256" key="7">
    <source>
        <dbReference type="ARBA" id="ARBA00044228"/>
    </source>
</evidence>
<protein>
    <recommendedName>
        <fullName evidence="6">Translation initiation factor eIF2B subunit beta</fullName>
    </recommendedName>
    <alternativeName>
        <fullName evidence="7">eIF2B GDP-GTP exchange factor subunit beta</fullName>
    </alternativeName>
</protein>
<evidence type="ECO:0000256" key="5">
    <source>
        <dbReference type="ARBA" id="ARBA00022917"/>
    </source>
</evidence>
<dbReference type="InterPro" id="IPR042529">
    <property type="entry name" value="IF_2B-like_C"/>
</dbReference>
<keyword evidence="11" id="KW-1185">Reference proteome</keyword>
<comment type="subcellular location">
    <subcellularLocation>
        <location evidence="1">Cytoplasm</location>
        <location evidence="1">Cytosol</location>
    </subcellularLocation>
</comment>
<evidence type="ECO:0000256" key="3">
    <source>
        <dbReference type="ARBA" id="ARBA00022490"/>
    </source>
</evidence>
<evidence type="ECO:0000256" key="6">
    <source>
        <dbReference type="ARBA" id="ARBA00044122"/>
    </source>
</evidence>
<keyword evidence="4 10" id="KW-0396">Initiation factor</keyword>